<accession>A0A1M6G7J3</accession>
<dbReference type="InterPro" id="IPR027417">
    <property type="entry name" value="P-loop_NTPase"/>
</dbReference>
<dbReference type="GO" id="GO:0004519">
    <property type="term" value="F:endonuclease activity"/>
    <property type="evidence" value="ECO:0007669"/>
    <property type="project" value="InterPro"/>
</dbReference>
<dbReference type="EMBL" id="FQYW01000027">
    <property type="protein sequence ID" value="SHJ05874.1"/>
    <property type="molecule type" value="Genomic_DNA"/>
</dbReference>
<dbReference type="Gene3D" id="3.30.420.240">
    <property type="match status" value="1"/>
</dbReference>
<evidence type="ECO:0000313" key="4">
    <source>
        <dbReference type="Proteomes" id="UP000191240"/>
    </source>
</evidence>
<evidence type="ECO:0000259" key="1">
    <source>
        <dbReference type="Pfam" id="PF03354"/>
    </source>
</evidence>
<evidence type="ECO:0000259" key="2">
    <source>
        <dbReference type="Pfam" id="PF20441"/>
    </source>
</evidence>
<dbReference type="Proteomes" id="UP000191240">
    <property type="component" value="Unassembled WGS sequence"/>
</dbReference>
<name>A0A1M6G7J3_9FIRM</name>
<dbReference type="RefSeq" id="WP_080326281.1">
    <property type="nucleotide sequence ID" value="NZ_FQYW01000027.1"/>
</dbReference>
<dbReference type="InterPro" id="IPR005021">
    <property type="entry name" value="Terminase_largesu-like"/>
</dbReference>
<dbReference type="InterPro" id="IPR046461">
    <property type="entry name" value="TerL_ATPase"/>
</dbReference>
<reference evidence="3 4" key="1">
    <citation type="submission" date="2016-11" db="EMBL/GenBank/DDBJ databases">
        <authorList>
            <person name="Jaros S."/>
            <person name="Januszkiewicz K."/>
            <person name="Wedrychowicz H."/>
        </authorList>
    </citation>
    <scope>NUCLEOTIDE SEQUENCE [LARGE SCALE GENOMIC DNA]</scope>
    <source>
        <strain evidence="3 4">DSM 3074</strain>
    </source>
</reference>
<dbReference type="InterPro" id="IPR046462">
    <property type="entry name" value="TerL_nuclease"/>
</dbReference>
<proteinExistence type="predicted"/>
<feature type="domain" description="Terminase large subunit-like ATPase" evidence="1">
    <location>
        <begin position="96"/>
        <end position="257"/>
    </location>
</feature>
<gene>
    <name evidence="3" type="ORF">SAMN02745671_02552</name>
</gene>
<dbReference type="PANTHER" id="PTHR41287:SF1">
    <property type="entry name" value="PROTEIN YMFN"/>
    <property type="match status" value="1"/>
</dbReference>
<dbReference type="Gene3D" id="3.40.50.300">
    <property type="entry name" value="P-loop containing nucleotide triphosphate hydrolases"/>
    <property type="match status" value="1"/>
</dbReference>
<organism evidence="3 4">
    <name type="scientific">Anaerovibrio lipolyticus DSM 3074</name>
    <dbReference type="NCBI Taxonomy" id="1120997"/>
    <lineage>
        <taxon>Bacteria</taxon>
        <taxon>Bacillati</taxon>
        <taxon>Bacillota</taxon>
        <taxon>Negativicutes</taxon>
        <taxon>Selenomonadales</taxon>
        <taxon>Selenomonadaceae</taxon>
        <taxon>Anaerovibrio</taxon>
    </lineage>
</organism>
<protein>
    <submittedName>
        <fullName evidence="3">Phage terminase-like protein, large subunit, contains N-terminal HTH domain</fullName>
    </submittedName>
</protein>
<dbReference type="PANTHER" id="PTHR41287">
    <property type="match status" value="1"/>
</dbReference>
<dbReference type="Pfam" id="PF20441">
    <property type="entry name" value="TerL_nuclease"/>
    <property type="match status" value="1"/>
</dbReference>
<dbReference type="AlphaFoldDB" id="A0A1M6G7J3"/>
<dbReference type="OrthoDB" id="9760250at2"/>
<sequence>MTNNHAIIYAEQVTKKQIPAPKYVVKQCKEFLNIAKGKNKKYVLDEKKIEFIEKVLNILIMPKGLRAGQPLSKCLAGFQWLLIIAVLATVHKDNPKKRRYETAVLEIARKEGKTLLVGVIFILLFLLEPKFSKFYSVAPDGALSREVKDAIENIIKSSPALNGLYNNKQKFKILRDSIKFSIKESEYKPLAYSNNRLDGKLPNVFLADEVGALPNNSAIESMRSGQLTILNKLGFIISTKYPSTSNPMEDEVEYAKKILDGSIKNDSVFALLYEPDSKKTWATNDTIIKHANPLALEIPAIMQDLKQKRQQAIEQPSRRENFLCKHLNIIHQSTAESYVSIDDLKKCQVSSINWQGREVFVGLDLSMSGDNTAVTFLSFDEYGDLLIMPMCFIPAGRIEEKSKFEKVDYKQFIEAGQVIACGDSVINYGDIEQYILSIENQYNVKINSIGYDRYNAISTANKLQSEGLECVEIKQHSSVLHAPIKLLSELISNHKVKFVCNDLYIENFLNARCVYDTNMNKYLNKKKSAGKIDMVMATVNALYLAQQAELERQQAGWSVQI</sequence>
<dbReference type="Pfam" id="PF03354">
    <property type="entry name" value="TerL_ATPase"/>
    <property type="match status" value="1"/>
</dbReference>
<evidence type="ECO:0000313" key="3">
    <source>
        <dbReference type="EMBL" id="SHJ05874.1"/>
    </source>
</evidence>
<feature type="domain" description="Terminase large subunit-like endonuclease" evidence="2">
    <location>
        <begin position="263"/>
        <end position="549"/>
    </location>
</feature>